<feature type="transmembrane region" description="Helical" evidence="9">
    <location>
        <begin position="153"/>
        <end position="172"/>
    </location>
</feature>
<comment type="subcellular location">
    <subcellularLocation>
        <location evidence="1">Golgi apparatus membrane</location>
        <topology evidence="1">Multi-pass membrane protein</topology>
    </subcellularLocation>
</comment>
<keyword evidence="11" id="KW-1185">Reference proteome</keyword>
<keyword evidence="4 9" id="KW-0812">Transmembrane</keyword>
<name>A0A8S0RP13_OLEEU</name>
<feature type="transmembrane region" description="Helical" evidence="9">
    <location>
        <begin position="184"/>
        <end position="208"/>
    </location>
</feature>
<feature type="transmembrane region" description="Helical" evidence="9">
    <location>
        <begin position="56"/>
        <end position="82"/>
    </location>
</feature>
<sequence>MFYGKVVWDPFLIVAQIVCLQCLYYLTLGVFLALLVGTRVSKMSLVYFFDYAIVTASTVTGWCVIASIFLSCVAGAVYLVYLIERAKKCLDFAATLYIIHLFICIIYGGWPSSITWWVVNITAFTVMAFLGYSLCMKREMREIPTSRSRSSKILFCFNWLLLEIINFLFYFVKTLSCFFKSCHFSSRTFSIFFLVCCLSILPCIPLLIM</sequence>
<dbReference type="GO" id="GO:0006895">
    <property type="term" value="P:Golgi to endosome transport"/>
    <property type="evidence" value="ECO:0007669"/>
    <property type="project" value="TreeGrafter"/>
</dbReference>
<dbReference type="AlphaFoldDB" id="A0A8S0RP13"/>
<feature type="transmembrane region" description="Helical" evidence="9">
    <location>
        <begin position="114"/>
        <end position="132"/>
    </location>
</feature>
<dbReference type="OrthoDB" id="542931at2759"/>
<dbReference type="GO" id="GO:0000139">
    <property type="term" value="C:Golgi membrane"/>
    <property type="evidence" value="ECO:0007669"/>
    <property type="project" value="UniProtKB-SubCell"/>
</dbReference>
<evidence type="ECO:0000256" key="7">
    <source>
        <dbReference type="ARBA" id="ARBA00023034"/>
    </source>
</evidence>
<reference evidence="10 11" key="1">
    <citation type="submission" date="2019-12" db="EMBL/GenBank/DDBJ databases">
        <authorList>
            <person name="Alioto T."/>
            <person name="Alioto T."/>
            <person name="Gomez Garrido J."/>
        </authorList>
    </citation>
    <scope>NUCLEOTIDE SEQUENCE [LARGE SCALE GENOMIC DNA]</scope>
</reference>
<dbReference type="GO" id="GO:0034067">
    <property type="term" value="P:protein localization to Golgi apparatus"/>
    <property type="evidence" value="ECO:0007669"/>
    <property type="project" value="TreeGrafter"/>
</dbReference>
<keyword evidence="3" id="KW-0813">Transport</keyword>
<dbReference type="InterPro" id="IPR019185">
    <property type="entry name" value="Integral_membrane_SYS1-rel"/>
</dbReference>
<dbReference type="Gramene" id="OE9A027035T1">
    <property type="protein sequence ID" value="OE9A027035C1"/>
    <property type="gene ID" value="OE9A027035"/>
</dbReference>
<dbReference type="PANTHER" id="PTHR12952:SF0">
    <property type="entry name" value="PROTEIN SYS1 HOMOLOG"/>
    <property type="match status" value="1"/>
</dbReference>
<feature type="transmembrane region" description="Helical" evidence="9">
    <location>
        <begin position="89"/>
        <end position="108"/>
    </location>
</feature>
<accession>A0A8S0RP13</accession>
<evidence type="ECO:0000313" key="11">
    <source>
        <dbReference type="Proteomes" id="UP000594638"/>
    </source>
</evidence>
<keyword evidence="5" id="KW-0653">Protein transport</keyword>
<comment type="similarity">
    <text evidence="2">Belongs to the SYS1 family.</text>
</comment>
<organism evidence="10 11">
    <name type="scientific">Olea europaea subsp. europaea</name>
    <dbReference type="NCBI Taxonomy" id="158383"/>
    <lineage>
        <taxon>Eukaryota</taxon>
        <taxon>Viridiplantae</taxon>
        <taxon>Streptophyta</taxon>
        <taxon>Embryophyta</taxon>
        <taxon>Tracheophyta</taxon>
        <taxon>Spermatophyta</taxon>
        <taxon>Magnoliopsida</taxon>
        <taxon>eudicotyledons</taxon>
        <taxon>Gunneridae</taxon>
        <taxon>Pentapetalae</taxon>
        <taxon>asterids</taxon>
        <taxon>lamiids</taxon>
        <taxon>Lamiales</taxon>
        <taxon>Oleaceae</taxon>
        <taxon>Oleeae</taxon>
        <taxon>Olea</taxon>
    </lineage>
</organism>
<evidence type="ECO:0000313" key="10">
    <source>
        <dbReference type="EMBL" id="CAA2980759.1"/>
    </source>
</evidence>
<evidence type="ECO:0000256" key="4">
    <source>
        <dbReference type="ARBA" id="ARBA00022692"/>
    </source>
</evidence>
<evidence type="ECO:0000256" key="9">
    <source>
        <dbReference type="SAM" id="Phobius"/>
    </source>
</evidence>
<evidence type="ECO:0000256" key="8">
    <source>
        <dbReference type="ARBA" id="ARBA00023136"/>
    </source>
</evidence>
<comment type="caution">
    <text evidence="10">The sequence shown here is derived from an EMBL/GenBank/DDBJ whole genome shotgun (WGS) entry which is preliminary data.</text>
</comment>
<dbReference type="GO" id="GO:0005802">
    <property type="term" value="C:trans-Golgi network"/>
    <property type="evidence" value="ECO:0007669"/>
    <property type="project" value="TreeGrafter"/>
</dbReference>
<dbReference type="Proteomes" id="UP000594638">
    <property type="component" value="Unassembled WGS sequence"/>
</dbReference>
<dbReference type="GO" id="GO:0005829">
    <property type="term" value="C:cytosol"/>
    <property type="evidence" value="ECO:0007669"/>
    <property type="project" value="GOC"/>
</dbReference>
<dbReference type="EMBL" id="CACTIH010003653">
    <property type="protein sequence ID" value="CAA2980759.1"/>
    <property type="molecule type" value="Genomic_DNA"/>
</dbReference>
<evidence type="ECO:0000256" key="6">
    <source>
        <dbReference type="ARBA" id="ARBA00022989"/>
    </source>
</evidence>
<evidence type="ECO:0000256" key="5">
    <source>
        <dbReference type="ARBA" id="ARBA00022927"/>
    </source>
</evidence>
<evidence type="ECO:0000256" key="2">
    <source>
        <dbReference type="ARBA" id="ARBA00008160"/>
    </source>
</evidence>
<keyword evidence="8 9" id="KW-0472">Membrane</keyword>
<evidence type="ECO:0000256" key="3">
    <source>
        <dbReference type="ARBA" id="ARBA00022448"/>
    </source>
</evidence>
<dbReference type="GO" id="GO:0043001">
    <property type="term" value="P:Golgi to plasma membrane protein transport"/>
    <property type="evidence" value="ECO:0007669"/>
    <property type="project" value="TreeGrafter"/>
</dbReference>
<keyword evidence="7" id="KW-0333">Golgi apparatus</keyword>
<dbReference type="Pfam" id="PF09801">
    <property type="entry name" value="SYS1"/>
    <property type="match status" value="1"/>
</dbReference>
<evidence type="ECO:0000256" key="1">
    <source>
        <dbReference type="ARBA" id="ARBA00004653"/>
    </source>
</evidence>
<gene>
    <name evidence="10" type="ORF">OLEA9_A027035</name>
</gene>
<keyword evidence="6 9" id="KW-1133">Transmembrane helix</keyword>
<dbReference type="PANTHER" id="PTHR12952">
    <property type="entry name" value="SYS1"/>
    <property type="match status" value="1"/>
</dbReference>
<protein>
    <submittedName>
        <fullName evidence="10">SYS1 homolog</fullName>
    </submittedName>
</protein>
<feature type="transmembrane region" description="Helical" evidence="9">
    <location>
        <begin position="12"/>
        <end position="36"/>
    </location>
</feature>
<proteinExistence type="inferred from homology"/>